<feature type="signal peptide" evidence="2">
    <location>
        <begin position="1"/>
        <end position="26"/>
    </location>
</feature>
<keyword evidence="4" id="KW-1185">Reference proteome</keyword>
<dbReference type="Proteomes" id="UP001614264">
    <property type="component" value="Unassembled WGS sequence"/>
</dbReference>
<dbReference type="RefSeq" id="WP_102932803.1">
    <property type="nucleotide sequence ID" value="NZ_JBITPR010000043.1"/>
</dbReference>
<name>A0ABW8BF50_9ACTN</name>
<evidence type="ECO:0000313" key="3">
    <source>
        <dbReference type="EMBL" id="MFI7872721.1"/>
    </source>
</evidence>
<gene>
    <name evidence="3" type="ORF">AB4829_19250</name>
</gene>
<feature type="chain" id="PRO_5045852731" description="Lipoprotein" evidence="2">
    <location>
        <begin position="27"/>
        <end position="233"/>
    </location>
</feature>
<evidence type="ECO:0008006" key="5">
    <source>
        <dbReference type="Google" id="ProtNLM"/>
    </source>
</evidence>
<protein>
    <recommendedName>
        <fullName evidence="5">Lipoprotein</fullName>
    </recommendedName>
</protein>
<dbReference type="EMBL" id="JBITPR010000043">
    <property type="protein sequence ID" value="MFI7872721.1"/>
    <property type="molecule type" value="Genomic_DNA"/>
</dbReference>
<evidence type="ECO:0000313" key="4">
    <source>
        <dbReference type="Proteomes" id="UP001614264"/>
    </source>
</evidence>
<feature type="region of interest" description="Disordered" evidence="1">
    <location>
        <begin position="35"/>
        <end position="77"/>
    </location>
</feature>
<evidence type="ECO:0000256" key="2">
    <source>
        <dbReference type="SAM" id="SignalP"/>
    </source>
</evidence>
<organism evidence="3 4">
    <name type="scientific">Streptomyces salinarius</name>
    <dbReference type="NCBI Taxonomy" id="2762598"/>
    <lineage>
        <taxon>Bacteria</taxon>
        <taxon>Bacillati</taxon>
        <taxon>Actinomycetota</taxon>
        <taxon>Actinomycetes</taxon>
        <taxon>Kitasatosporales</taxon>
        <taxon>Streptomycetaceae</taxon>
        <taxon>Streptomyces</taxon>
    </lineage>
</organism>
<evidence type="ECO:0000256" key="1">
    <source>
        <dbReference type="SAM" id="MobiDB-lite"/>
    </source>
</evidence>
<reference evidence="3 4" key="1">
    <citation type="submission" date="2024-07" db="EMBL/GenBank/DDBJ databases">
        <title>Whole genome sequencing of Prodigiosin pigment-producing Streptomyces salinarius isolated from rhizosphere soil of Arachis hypogaea.</title>
        <authorList>
            <person name="Vidhya A."/>
            <person name="Ramya S."/>
        </authorList>
    </citation>
    <scope>NUCLEOTIDE SEQUENCE [LARGE SCALE GENOMIC DNA]</scope>
    <source>
        <strain evidence="3 4">VRMG2420</strain>
    </source>
</reference>
<keyword evidence="2" id="KW-0732">Signal</keyword>
<accession>A0ABW8BF50</accession>
<comment type="caution">
    <text evidence="3">The sequence shown here is derived from an EMBL/GenBank/DDBJ whole genome shotgun (WGS) entry which is preliminary data.</text>
</comment>
<sequence length="233" mass="24393">MRKRSARALRGSAATALTVATGLALLSGCGLSDHRETGAQGAGTGSAQPSIAPKAPVPPGKPLGPDAHVPDTGVVDDNDATAVSTAWAETTYGYDTKYDTSPQDAVLRGIRWCTERKAAAERGYRPAGGPGNEWITWARHRAWTTVDVTSELEDDAPPDGERIAYRSLVVSGTAHGRDGWEGTGPRLNAYVKLVRAGVGKPWRVDDVTVVEAARPPSPSTSATAGAPSDDPRQ</sequence>
<dbReference type="PROSITE" id="PS51257">
    <property type="entry name" value="PROKAR_LIPOPROTEIN"/>
    <property type="match status" value="1"/>
</dbReference>
<feature type="compositionally biased region" description="Low complexity" evidence="1">
    <location>
        <begin position="219"/>
        <end position="233"/>
    </location>
</feature>
<feature type="region of interest" description="Disordered" evidence="1">
    <location>
        <begin position="211"/>
        <end position="233"/>
    </location>
</feature>
<proteinExistence type="predicted"/>